<accession>A0ABU6NRK0</accession>
<dbReference type="EMBL" id="JARTFS010000001">
    <property type="protein sequence ID" value="MED4399785.1"/>
    <property type="molecule type" value="Genomic_DNA"/>
</dbReference>
<dbReference type="Pfam" id="PF06152">
    <property type="entry name" value="Phage_min_cap2"/>
    <property type="match status" value="1"/>
</dbReference>
<proteinExistence type="predicted"/>
<name>A0ABU6NRK0_9BACI</name>
<dbReference type="Proteomes" id="UP001342826">
    <property type="component" value="Unassembled WGS sequence"/>
</dbReference>
<dbReference type="InterPro" id="IPR009319">
    <property type="entry name" value="Phage_A118_VSP1"/>
</dbReference>
<comment type="caution">
    <text evidence="1">The sequence shown here is derived from an EMBL/GenBank/DDBJ whole genome shotgun (WGS) entry which is preliminary data.</text>
</comment>
<evidence type="ECO:0008006" key="3">
    <source>
        <dbReference type="Google" id="ProtNLM"/>
    </source>
</evidence>
<dbReference type="RefSeq" id="WP_328014506.1">
    <property type="nucleotide sequence ID" value="NZ_JARTFS010000001.1"/>
</dbReference>
<sequence length="361" mass="41038">MDKFLEKSEKIIQAILQIVQSNPDWLDKKKKNEVYKAVRMMLDHLLNEAEAAVPAVIETSFMTGVKEGLSELDSSIKSGLLVLGTTQISSERFDPRKYIRDIQFDAMLDLKAAIRTAKIHSINTIETALEQVNDLINSGMVSGEGQKFIRQKVADAFAKQGLTAFVTRDGKKLPLDYYTNLVVNTKFREAKVQGKLNYLRNGGVEAVKITGRGGSCGICGAYRGMVVSLTGEHDGIPSINDVRMVPYHPHCRCFIQSYFIGIKTEEELQVERDKWTNFNPNIDKRTAGQKQEYNAEQERKRRLNEEKKQYARWKSVLGDETPASLSAFRRMKRQNTIKFQEMQSEYHSIMQVLSVKRLGSD</sequence>
<evidence type="ECO:0000313" key="2">
    <source>
        <dbReference type="Proteomes" id="UP001342826"/>
    </source>
</evidence>
<reference evidence="1 2" key="1">
    <citation type="submission" date="2023-03" db="EMBL/GenBank/DDBJ databases">
        <title>Bacillus Genome Sequencing.</title>
        <authorList>
            <person name="Dunlap C."/>
        </authorList>
    </citation>
    <scope>NUCLEOTIDE SEQUENCE [LARGE SCALE GENOMIC DNA]</scope>
    <source>
        <strain evidence="1 2">NRS-1717</strain>
    </source>
</reference>
<organism evidence="1 2">
    <name type="scientific">Metabacillus fastidiosus</name>
    <dbReference type="NCBI Taxonomy" id="1458"/>
    <lineage>
        <taxon>Bacteria</taxon>
        <taxon>Bacillati</taxon>
        <taxon>Bacillota</taxon>
        <taxon>Bacilli</taxon>
        <taxon>Bacillales</taxon>
        <taxon>Bacillaceae</taxon>
        <taxon>Metabacillus</taxon>
    </lineage>
</organism>
<gene>
    <name evidence="1" type="ORF">P9271_00225</name>
</gene>
<protein>
    <recommendedName>
        <fullName evidence="3">Minor capsid protein</fullName>
    </recommendedName>
</protein>
<evidence type="ECO:0000313" key="1">
    <source>
        <dbReference type="EMBL" id="MED4399785.1"/>
    </source>
</evidence>
<keyword evidence="2" id="KW-1185">Reference proteome</keyword>